<dbReference type="Proteomes" id="UP000604046">
    <property type="component" value="Unassembled WGS sequence"/>
</dbReference>
<comment type="caution">
    <text evidence="3">The sequence shown here is derived from an EMBL/GenBank/DDBJ whole genome shotgun (WGS) entry which is preliminary data.</text>
</comment>
<evidence type="ECO:0000313" key="4">
    <source>
        <dbReference type="Proteomes" id="UP000604046"/>
    </source>
</evidence>
<proteinExistence type="inferred from homology"/>
<dbReference type="InterPro" id="IPR002347">
    <property type="entry name" value="SDR_fam"/>
</dbReference>
<dbReference type="Pfam" id="PF13561">
    <property type="entry name" value="adh_short_C2"/>
    <property type="match status" value="1"/>
</dbReference>
<dbReference type="Gene3D" id="3.40.50.720">
    <property type="entry name" value="NAD(P)-binding Rossmann-like Domain"/>
    <property type="match status" value="1"/>
</dbReference>
<comment type="similarity">
    <text evidence="1">Belongs to the short-chain dehydrogenases/reductases (SDR) family.</text>
</comment>
<name>A0A812S9F1_9DINO</name>
<organism evidence="3 4">
    <name type="scientific">Symbiodinium natans</name>
    <dbReference type="NCBI Taxonomy" id="878477"/>
    <lineage>
        <taxon>Eukaryota</taxon>
        <taxon>Sar</taxon>
        <taxon>Alveolata</taxon>
        <taxon>Dinophyceae</taxon>
        <taxon>Suessiales</taxon>
        <taxon>Symbiodiniaceae</taxon>
        <taxon>Symbiodinium</taxon>
    </lineage>
</organism>
<dbReference type="SUPFAM" id="SSF51735">
    <property type="entry name" value="NAD(P)-binding Rossmann-fold domains"/>
    <property type="match status" value="1"/>
</dbReference>
<dbReference type="PANTHER" id="PTHR43639:SF1">
    <property type="entry name" value="SHORT-CHAIN DEHYDROGENASE_REDUCTASE FAMILY PROTEIN"/>
    <property type="match status" value="1"/>
</dbReference>
<dbReference type="EMBL" id="CAJNDS010002419">
    <property type="protein sequence ID" value="CAE7467548.1"/>
    <property type="molecule type" value="Genomic_DNA"/>
</dbReference>
<dbReference type="OrthoDB" id="1393670at2759"/>
<dbReference type="FunFam" id="3.40.50.720:FF:000084">
    <property type="entry name" value="Short-chain dehydrogenase reductase"/>
    <property type="match status" value="1"/>
</dbReference>
<reference evidence="3" key="1">
    <citation type="submission" date="2021-02" db="EMBL/GenBank/DDBJ databases">
        <authorList>
            <person name="Dougan E. K."/>
            <person name="Rhodes N."/>
            <person name="Thang M."/>
            <person name="Chan C."/>
        </authorList>
    </citation>
    <scope>NUCLEOTIDE SEQUENCE</scope>
</reference>
<dbReference type="InterPro" id="IPR036291">
    <property type="entry name" value="NAD(P)-bd_dom_sf"/>
</dbReference>
<dbReference type="PANTHER" id="PTHR43639">
    <property type="entry name" value="OXIDOREDUCTASE, SHORT-CHAIN DEHYDROGENASE/REDUCTASE FAMILY (AFU_ORTHOLOGUE AFUA_5G02870)"/>
    <property type="match status" value="1"/>
</dbReference>
<evidence type="ECO:0000313" key="3">
    <source>
        <dbReference type="EMBL" id="CAE7467548.1"/>
    </source>
</evidence>
<gene>
    <name evidence="3" type="primary">gra-orf6</name>
    <name evidence="3" type="ORF">SNAT2548_LOCUS26153</name>
</gene>
<sequence>MWARFHRRACTTLLKLPRPPRGQGLLPLLGLGAGASAFVLKQPSRSPCAAEEQQKVALITGSSSGIGKAVAQRLAAEGYRVVVNSHSTVEEGTALAAALPGALYIRADCSKREGCEGLIEEVVKRCGRLDLLICNAGVGKVIPHEKLELIDDEYIYKIFALNCFGPLWLSRAAMPYLKREPDASIVMIGSVAGVRPMGSSIPYSMTRAAMHQLTKLLAKSCGPVRVNCVAPGLIETRITAGNEWGGSYDAVTRFTPLKRVGKPDDLADAVVCCARSQYMTGQIIVVDGGSSLVF</sequence>
<keyword evidence="4" id="KW-1185">Reference proteome</keyword>
<dbReference type="GO" id="GO:0016491">
    <property type="term" value="F:oxidoreductase activity"/>
    <property type="evidence" value="ECO:0007669"/>
    <property type="project" value="UniProtKB-KW"/>
</dbReference>
<accession>A0A812S9F1</accession>
<evidence type="ECO:0000256" key="2">
    <source>
        <dbReference type="ARBA" id="ARBA00023002"/>
    </source>
</evidence>
<protein>
    <submittedName>
        <fullName evidence="3">Gra-orf6 protein</fullName>
    </submittedName>
</protein>
<dbReference type="PRINTS" id="PR00081">
    <property type="entry name" value="GDHRDH"/>
</dbReference>
<keyword evidence="2" id="KW-0560">Oxidoreductase</keyword>
<dbReference type="AlphaFoldDB" id="A0A812S9F1"/>
<evidence type="ECO:0000256" key="1">
    <source>
        <dbReference type="ARBA" id="ARBA00006484"/>
    </source>
</evidence>
<dbReference type="CDD" id="cd05233">
    <property type="entry name" value="SDR_c"/>
    <property type="match status" value="1"/>
</dbReference>
<dbReference type="PRINTS" id="PR00080">
    <property type="entry name" value="SDRFAMILY"/>
</dbReference>